<evidence type="ECO:0000313" key="2">
    <source>
        <dbReference type="EMBL" id="AIF02296.1"/>
    </source>
</evidence>
<evidence type="ECO:0000256" key="1">
    <source>
        <dbReference type="SAM" id="Phobius"/>
    </source>
</evidence>
<dbReference type="Gene3D" id="1.10.10.10">
    <property type="entry name" value="Winged helix-like DNA-binding domain superfamily/Winged helix DNA-binding domain"/>
    <property type="match status" value="1"/>
</dbReference>
<reference evidence="2" key="1">
    <citation type="journal article" date="2014" name="Genome Biol. Evol.">
        <title>Pangenome evidence for extensive interdomain horizontal transfer affecting lineage core and shell genes in uncultured planktonic thaumarchaeota and euryarchaeota.</title>
        <authorList>
            <person name="Deschamps P."/>
            <person name="Zivanovic Y."/>
            <person name="Moreira D."/>
            <person name="Rodriguez-Valera F."/>
            <person name="Lopez-Garcia P."/>
        </authorList>
    </citation>
    <scope>NUCLEOTIDE SEQUENCE</scope>
</reference>
<proteinExistence type="predicted"/>
<organism evidence="2">
    <name type="scientific">uncultured marine thaumarchaeote KM3_156_A10</name>
    <dbReference type="NCBI Taxonomy" id="1456021"/>
    <lineage>
        <taxon>Archaea</taxon>
        <taxon>Nitrososphaerota</taxon>
        <taxon>environmental samples</taxon>
    </lineage>
</organism>
<dbReference type="EMBL" id="KF900646">
    <property type="protein sequence ID" value="AIF02296.1"/>
    <property type="molecule type" value="Genomic_DNA"/>
</dbReference>
<accession>A0A075GDZ4</accession>
<name>A0A075GDZ4_9ARCH</name>
<dbReference type="InterPro" id="IPR036390">
    <property type="entry name" value="WH_DNA-bd_sf"/>
</dbReference>
<keyword evidence="1" id="KW-0812">Transmembrane</keyword>
<dbReference type="SUPFAM" id="SSF46785">
    <property type="entry name" value="Winged helix' DNA-binding domain"/>
    <property type="match status" value="1"/>
</dbReference>
<sequence>MEEEPKDVIILGAIRSGAKKFDKIARVTKIKPDELNKILEKLEKRGLIEANEKKGLFGSKIEITITEKGSREIDERIHELQEEWGQMVSLYKTGDKQKLKEHMDQKRSLFPTMMYFGIIDMMMFSMMFSMMGIGMSDFFAGDPQGMEYANDPGMDNAGDGGPGDGGEGGFMDGGFDVGF</sequence>
<evidence type="ECO:0008006" key="3">
    <source>
        <dbReference type="Google" id="ProtNLM"/>
    </source>
</evidence>
<keyword evidence="1" id="KW-0472">Membrane</keyword>
<feature type="transmembrane region" description="Helical" evidence="1">
    <location>
        <begin position="113"/>
        <end position="133"/>
    </location>
</feature>
<dbReference type="InterPro" id="IPR036388">
    <property type="entry name" value="WH-like_DNA-bd_sf"/>
</dbReference>
<protein>
    <recommendedName>
        <fullName evidence="3">HTH hxlR-type domain-containing protein</fullName>
    </recommendedName>
</protein>
<keyword evidence="1" id="KW-1133">Transmembrane helix</keyword>
<dbReference type="AlphaFoldDB" id="A0A075GDZ4"/>